<keyword evidence="2" id="KW-1185">Reference proteome</keyword>
<evidence type="ECO:0000313" key="1">
    <source>
        <dbReference type="EMBL" id="KAI9920672.1"/>
    </source>
</evidence>
<protein>
    <submittedName>
        <fullName evidence="1">Uncharacterized protein</fullName>
    </submittedName>
</protein>
<proteinExistence type="predicted"/>
<dbReference type="Proteomes" id="UP001163321">
    <property type="component" value="Chromosome 1"/>
</dbReference>
<accession>A0ACC0WQ07</accession>
<comment type="caution">
    <text evidence="1">The sequence shown here is derived from an EMBL/GenBank/DDBJ whole genome shotgun (WGS) entry which is preliminary data.</text>
</comment>
<name>A0ACC0WQ07_9STRA</name>
<evidence type="ECO:0000313" key="2">
    <source>
        <dbReference type="Proteomes" id="UP001163321"/>
    </source>
</evidence>
<organism evidence="1 2">
    <name type="scientific">Peronosclerospora sorghi</name>
    <dbReference type="NCBI Taxonomy" id="230839"/>
    <lineage>
        <taxon>Eukaryota</taxon>
        <taxon>Sar</taxon>
        <taxon>Stramenopiles</taxon>
        <taxon>Oomycota</taxon>
        <taxon>Peronosporomycetes</taxon>
        <taxon>Peronosporales</taxon>
        <taxon>Peronosporaceae</taxon>
        <taxon>Peronosclerospora</taxon>
    </lineage>
</organism>
<sequence length="764" mass="84344">MLKKEKLEQMRELGRGGLSKGLQFLRTAATTASLENGDAATASATGTTDGNVDEGTVPSRMTYDELLALSMKLTRQNKLLKVQYQKHQTQLARAATSDAERHVLRRFLETEVGLDVAACTRSAGGRTDAPGGSIDLDVLKAKYRTLTSVARTQGPMAARPRASMDDERSEGSDASQEVDAAATAVHDEETKQDVRPPLPMELEAATNDPARLEDARRETEEESGRTHPEEPGRTHTEEENGRTQVSADKEHVVAATHDEQQVGAHEPAAASSSSEALVEELVALRHEVDALKHEKRALEDVNRELRAHHDRADAARATLDMQLAEERAYWTHKLEALITDKDAAQTHIAALETAVREKETLVTTLTADVTALQDQVHTLQDDLARAGTSLKEQATQAEATTQRVLTTEHELATLRQAHALQRTQLDALEAAQSAKTREVAHVSAELAETKKTLSDRMALATRLQTENMRLAAQVADQVALVESAVREAAAARTAQDELAHEVARAHADVERMQQRATHLTEQLAQAEETMRAHDARVQVERDHAHDAIDAAKQHAQHELAQHVARLEAESKHKSKLALQAVLEKDDELARLRTRLQQVEDDVRSGGADHRQILELAQLQATRDAEARQQAAQLEALRQQVTHAQHEMHALREANEQQAHELQALLQNQRRDGVNMEYLKNVVVQYLAFPPGSSQQARLVPVLATLLQFTAADQHEIQRACGRRATSWTAWRSRDVERHAPAPRASSVYVSHESAANPFAESAEF</sequence>
<reference evidence="1 2" key="1">
    <citation type="journal article" date="2022" name="bioRxiv">
        <title>The genome of the oomycete Peronosclerospora sorghi, a cosmopolitan pathogen of maize and sorghum, is inflated with dispersed pseudogenes.</title>
        <authorList>
            <person name="Fletcher K."/>
            <person name="Martin F."/>
            <person name="Isakeit T."/>
            <person name="Cavanaugh K."/>
            <person name="Magill C."/>
            <person name="Michelmore R."/>
        </authorList>
    </citation>
    <scope>NUCLEOTIDE SEQUENCE [LARGE SCALE GENOMIC DNA]</scope>
    <source>
        <strain evidence="1">P6</strain>
    </source>
</reference>
<dbReference type="EMBL" id="CM047580">
    <property type="protein sequence ID" value="KAI9920672.1"/>
    <property type="molecule type" value="Genomic_DNA"/>
</dbReference>
<gene>
    <name evidence="1" type="ORF">PsorP6_001631</name>
</gene>